<reference evidence="2" key="1">
    <citation type="journal article" date="2023" name="Front. Plant Sci.">
        <title>Chromosomal-level genome assembly of Melastoma candidum provides insights into trichome evolution.</title>
        <authorList>
            <person name="Zhong Y."/>
            <person name="Wu W."/>
            <person name="Sun C."/>
            <person name="Zou P."/>
            <person name="Liu Y."/>
            <person name="Dai S."/>
            <person name="Zhou R."/>
        </authorList>
    </citation>
    <scope>NUCLEOTIDE SEQUENCE [LARGE SCALE GENOMIC DNA]</scope>
</reference>
<sequence>MQTVRLTSLSNHPHVLGGSILRKLLEKYLESSILTEAEGARMTEVFDVVNELVASIMATVGHTPGGARIQIWIGEAAVVIAGTPSTVCPDCWSSSPCWVPKRGEGMKTVSGSVAGGNKVTQAMIDFCSEQKIYPTVELIPIDYANEALERLQKRDVKY</sequence>
<evidence type="ECO:0000313" key="2">
    <source>
        <dbReference type="Proteomes" id="UP001057402"/>
    </source>
</evidence>
<name>A0ACB9QNI9_9MYRT</name>
<evidence type="ECO:0000313" key="1">
    <source>
        <dbReference type="EMBL" id="KAI4368000.1"/>
    </source>
</evidence>
<comment type="caution">
    <text evidence="1">The sequence shown here is derived from an EMBL/GenBank/DDBJ whole genome shotgun (WGS) entry which is preliminary data.</text>
</comment>
<protein>
    <submittedName>
        <fullName evidence="1">Uncharacterized protein</fullName>
    </submittedName>
</protein>
<accession>A0ACB9QNI9</accession>
<proteinExistence type="predicted"/>
<dbReference type="EMBL" id="CM042884">
    <property type="protein sequence ID" value="KAI4368000.1"/>
    <property type="molecule type" value="Genomic_DNA"/>
</dbReference>
<organism evidence="1 2">
    <name type="scientific">Melastoma candidum</name>
    <dbReference type="NCBI Taxonomy" id="119954"/>
    <lineage>
        <taxon>Eukaryota</taxon>
        <taxon>Viridiplantae</taxon>
        <taxon>Streptophyta</taxon>
        <taxon>Embryophyta</taxon>
        <taxon>Tracheophyta</taxon>
        <taxon>Spermatophyta</taxon>
        <taxon>Magnoliopsida</taxon>
        <taxon>eudicotyledons</taxon>
        <taxon>Gunneridae</taxon>
        <taxon>Pentapetalae</taxon>
        <taxon>rosids</taxon>
        <taxon>malvids</taxon>
        <taxon>Myrtales</taxon>
        <taxon>Melastomataceae</taxon>
        <taxon>Melastomatoideae</taxon>
        <taxon>Melastomateae</taxon>
        <taxon>Melastoma</taxon>
    </lineage>
</organism>
<gene>
    <name evidence="1" type="ORF">MLD38_016617</name>
</gene>
<dbReference type="Proteomes" id="UP001057402">
    <property type="component" value="Chromosome 5"/>
</dbReference>
<keyword evidence="2" id="KW-1185">Reference proteome</keyword>